<evidence type="ECO:0000313" key="15">
    <source>
        <dbReference type="Proteomes" id="UP001148018"/>
    </source>
</evidence>
<feature type="domain" description="LCCL" evidence="13">
    <location>
        <begin position="137"/>
        <end position="233"/>
    </location>
</feature>
<dbReference type="OrthoDB" id="6369184at2759"/>
<dbReference type="CDD" id="cd00041">
    <property type="entry name" value="CUB"/>
    <property type="match status" value="1"/>
</dbReference>
<dbReference type="Pfam" id="PF03815">
    <property type="entry name" value="LCCL"/>
    <property type="match status" value="1"/>
</dbReference>
<evidence type="ECO:0000256" key="1">
    <source>
        <dbReference type="ARBA" id="ARBA00004479"/>
    </source>
</evidence>
<evidence type="ECO:0000259" key="11">
    <source>
        <dbReference type="PROSITE" id="PS01180"/>
    </source>
</evidence>
<reference evidence="14" key="1">
    <citation type="submission" date="2022-07" db="EMBL/GenBank/DDBJ databases">
        <title>Chromosome-level genome of Muraenolepis orangiensis.</title>
        <authorList>
            <person name="Kim J."/>
        </authorList>
    </citation>
    <scope>NUCLEOTIDE SEQUENCE</scope>
    <source>
        <strain evidence="14">KU_S4_2022</strain>
        <tissue evidence="14">Muscle</tissue>
    </source>
</reference>
<evidence type="ECO:0008006" key="16">
    <source>
        <dbReference type="Google" id="ProtNLM"/>
    </source>
</evidence>
<accession>A0A9Q0DYQ6</accession>
<dbReference type="Pfam" id="PF00754">
    <property type="entry name" value="F5_F8_type_C"/>
    <property type="match status" value="1"/>
</dbReference>
<dbReference type="PANTHER" id="PTHR46806:SF6">
    <property type="entry name" value="DISCOIDIN, CUB AND LCCL DOMAIN CONTAINING 1"/>
    <property type="match status" value="1"/>
</dbReference>
<keyword evidence="4 9" id="KW-1133">Transmembrane helix</keyword>
<protein>
    <recommendedName>
        <fullName evidence="16">Discoidin, CUB and LCCL domain-containing protein 1-like</fullName>
    </recommendedName>
</protein>
<dbReference type="SUPFAM" id="SSF49854">
    <property type="entry name" value="Spermadhesin, CUB domain"/>
    <property type="match status" value="1"/>
</dbReference>
<dbReference type="EMBL" id="JANIIK010000109">
    <property type="protein sequence ID" value="KAJ3598069.1"/>
    <property type="molecule type" value="Genomic_DNA"/>
</dbReference>
<feature type="compositionally biased region" description="Pro residues" evidence="8">
    <location>
        <begin position="557"/>
        <end position="568"/>
    </location>
</feature>
<feature type="region of interest" description="Disordered" evidence="8">
    <location>
        <begin position="258"/>
        <end position="284"/>
    </location>
</feature>
<evidence type="ECO:0000259" key="13">
    <source>
        <dbReference type="PROSITE" id="PS50820"/>
    </source>
</evidence>
<sequence length="625" mass="67460">MPAGSHNHQNAVKCLVRSLWITFTFIRVHGQKGNGCGHTKLGTESGTLASPNYPGTYPADVWCSWRLRVPQGRTLRLLFGDFDIEESVDCSNGSLVITPSNGSPAIGPLCGRLTTLEMNVSISSNETTVDFRSYQHRSELISCQKRGTHFSSDQFSVYCPAGCTNVSGDVTGNSEQGYRDTSVLCKSAVHGGVVSDNLGGRVTVTRGRSLKFYEATFANGVMSKIGSKSEHKLLFSHECNSNLTVSLVNASSFWERASGRGESASRRPGRVKAASPSETWTADRDDQNPWVELDLGDKSTVTGLITTGSVKSFTLHFSKDGNNWKAYKAAPSRERKVFEAHFNGYVRVMNSLFPPMVARFVQLKPVTWHRRPSAQVQLLGCPLVRLTRTYSAPGSVPPVVVVVVGVVLGLVMCVSCLLAGFWWKRRKKDPHMKKYSMAKDYAEPAAGQTPFSEQLPEGRDPARPPRATGQYGKHGAAGPLPPPPPPPPPAACGGSSNGHTHYDCPSDRVLSDSYCALSSLRPASAVYSDLQCVSEGRDPARPPRATGQYGKHGAAGPLPPPPPPPPPAACGGSSPGHTHYDCPSDRVLSDSYCTLSSLRPASAVYSELQSSDSLLQEQHTYEELP</sequence>
<dbReference type="InterPro" id="IPR008979">
    <property type="entry name" value="Galactose-bd-like_sf"/>
</dbReference>
<dbReference type="PANTHER" id="PTHR46806">
    <property type="entry name" value="F5/8 TYPE C DOMAIN-CONTAINING PROTEIN"/>
    <property type="match status" value="1"/>
</dbReference>
<dbReference type="InterPro" id="IPR000421">
    <property type="entry name" value="FA58C"/>
</dbReference>
<evidence type="ECO:0000259" key="12">
    <source>
        <dbReference type="PROSITE" id="PS50022"/>
    </source>
</evidence>
<dbReference type="Gene3D" id="2.170.130.20">
    <property type="entry name" value="LCCL-like domain"/>
    <property type="match status" value="1"/>
</dbReference>
<dbReference type="SMART" id="SM00231">
    <property type="entry name" value="FA58C"/>
    <property type="match status" value="1"/>
</dbReference>
<dbReference type="CDD" id="cd00057">
    <property type="entry name" value="FA58C"/>
    <property type="match status" value="1"/>
</dbReference>
<organism evidence="14 15">
    <name type="scientific">Muraenolepis orangiensis</name>
    <name type="common">Patagonian moray cod</name>
    <dbReference type="NCBI Taxonomy" id="630683"/>
    <lineage>
        <taxon>Eukaryota</taxon>
        <taxon>Metazoa</taxon>
        <taxon>Chordata</taxon>
        <taxon>Craniata</taxon>
        <taxon>Vertebrata</taxon>
        <taxon>Euteleostomi</taxon>
        <taxon>Actinopterygii</taxon>
        <taxon>Neopterygii</taxon>
        <taxon>Teleostei</taxon>
        <taxon>Neoteleostei</taxon>
        <taxon>Acanthomorphata</taxon>
        <taxon>Zeiogadaria</taxon>
        <taxon>Gadariae</taxon>
        <taxon>Gadiformes</taxon>
        <taxon>Muraenolepidoidei</taxon>
        <taxon>Muraenolepididae</taxon>
        <taxon>Muraenolepis</taxon>
    </lineage>
</organism>
<evidence type="ECO:0000256" key="4">
    <source>
        <dbReference type="ARBA" id="ARBA00022989"/>
    </source>
</evidence>
<dbReference type="InterPro" id="IPR035914">
    <property type="entry name" value="Sperma_CUB_dom_sf"/>
</dbReference>
<dbReference type="InterPro" id="IPR004043">
    <property type="entry name" value="LCCL"/>
</dbReference>
<dbReference type="InterPro" id="IPR000859">
    <property type="entry name" value="CUB_dom"/>
</dbReference>
<keyword evidence="5 9" id="KW-0472">Membrane</keyword>
<comment type="caution">
    <text evidence="14">The sequence shown here is derived from an EMBL/GenBank/DDBJ whole genome shotgun (WGS) entry which is preliminary data.</text>
</comment>
<comment type="subcellular location">
    <subcellularLocation>
        <location evidence="1">Membrane</location>
        <topology evidence="1">Single-pass type I membrane protein</topology>
    </subcellularLocation>
</comment>
<feature type="domain" description="CUB" evidence="11">
    <location>
        <begin position="36"/>
        <end position="157"/>
    </location>
</feature>
<dbReference type="SUPFAM" id="SSF69848">
    <property type="entry name" value="LCCL domain"/>
    <property type="match status" value="1"/>
</dbReference>
<dbReference type="InterPro" id="IPR036609">
    <property type="entry name" value="LCCL_sf"/>
</dbReference>
<feature type="domain" description="F5/8 type C" evidence="12">
    <location>
        <begin position="239"/>
        <end position="381"/>
    </location>
</feature>
<evidence type="ECO:0000256" key="10">
    <source>
        <dbReference type="SAM" id="SignalP"/>
    </source>
</evidence>
<feature type="region of interest" description="Disordered" evidence="8">
    <location>
        <begin position="443"/>
        <end position="498"/>
    </location>
</feature>
<evidence type="ECO:0000256" key="9">
    <source>
        <dbReference type="SAM" id="Phobius"/>
    </source>
</evidence>
<keyword evidence="2" id="KW-0597">Phosphoprotein</keyword>
<name>A0A9Q0DYQ6_9TELE</name>
<dbReference type="SMART" id="SM00603">
    <property type="entry name" value="LCCL"/>
    <property type="match status" value="1"/>
</dbReference>
<dbReference type="Proteomes" id="UP001148018">
    <property type="component" value="Unassembled WGS sequence"/>
</dbReference>
<feature type="compositionally biased region" description="Pro residues" evidence="8">
    <location>
        <begin position="479"/>
        <end position="490"/>
    </location>
</feature>
<keyword evidence="3 9" id="KW-0812">Transmembrane</keyword>
<feature type="region of interest" description="Disordered" evidence="8">
    <location>
        <begin position="534"/>
        <end position="581"/>
    </location>
</feature>
<evidence type="ECO:0000256" key="3">
    <source>
        <dbReference type="ARBA" id="ARBA00022692"/>
    </source>
</evidence>
<dbReference type="Gene3D" id="2.60.120.260">
    <property type="entry name" value="Galactose-binding domain-like"/>
    <property type="match status" value="1"/>
</dbReference>
<feature type="chain" id="PRO_5040407355" description="Discoidin, CUB and LCCL domain-containing protein 1-like" evidence="10">
    <location>
        <begin position="31"/>
        <end position="625"/>
    </location>
</feature>
<dbReference type="PROSITE" id="PS01180">
    <property type="entry name" value="CUB"/>
    <property type="match status" value="1"/>
</dbReference>
<dbReference type="AlphaFoldDB" id="A0A9Q0DYQ6"/>
<dbReference type="Gene3D" id="2.60.120.290">
    <property type="entry name" value="Spermadhesin, CUB domain"/>
    <property type="match status" value="1"/>
</dbReference>
<feature type="signal peptide" evidence="10">
    <location>
        <begin position="1"/>
        <end position="30"/>
    </location>
</feature>
<dbReference type="SUPFAM" id="SSF49785">
    <property type="entry name" value="Galactose-binding domain-like"/>
    <property type="match status" value="1"/>
</dbReference>
<evidence type="ECO:0000313" key="14">
    <source>
        <dbReference type="EMBL" id="KAJ3598069.1"/>
    </source>
</evidence>
<keyword evidence="6 7" id="KW-1015">Disulfide bond</keyword>
<proteinExistence type="predicted"/>
<evidence type="ECO:0000256" key="8">
    <source>
        <dbReference type="SAM" id="MobiDB-lite"/>
    </source>
</evidence>
<evidence type="ECO:0000256" key="2">
    <source>
        <dbReference type="ARBA" id="ARBA00022553"/>
    </source>
</evidence>
<dbReference type="InterPro" id="IPR050633">
    <property type="entry name" value="Neuropilin_MCO_CoagFactor"/>
</dbReference>
<dbReference type="PROSITE" id="PS50022">
    <property type="entry name" value="FA58C_3"/>
    <property type="match status" value="1"/>
</dbReference>
<dbReference type="Pfam" id="PF00431">
    <property type="entry name" value="CUB"/>
    <property type="match status" value="1"/>
</dbReference>
<keyword evidence="15" id="KW-1185">Reference proteome</keyword>
<evidence type="ECO:0000256" key="6">
    <source>
        <dbReference type="ARBA" id="ARBA00023157"/>
    </source>
</evidence>
<evidence type="ECO:0000256" key="7">
    <source>
        <dbReference type="PROSITE-ProRule" id="PRU00059"/>
    </source>
</evidence>
<keyword evidence="10" id="KW-0732">Signal</keyword>
<feature type="disulfide bond" evidence="7">
    <location>
        <begin position="36"/>
        <end position="63"/>
    </location>
</feature>
<dbReference type="GO" id="GO:0005886">
    <property type="term" value="C:plasma membrane"/>
    <property type="evidence" value="ECO:0007669"/>
    <property type="project" value="TreeGrafter"/>
</dbReference>
<dbReference type="PROSITE" id="PS50820">
    <property type="entry name" value="LCCL"/>
    <property type="match status" value="1"/>
</dbReference>
<comment type="caution">
    <text evidence="7">Lacks conserved residue(s) required for the propagation of feature annotation.</text>
</comment>
<gene>
    <name evidence="14" type="ORF">NHX12_001583</name>
</gene>
<feature type="transmembrane region" description="Helical" evidence="9">
    <location>
        <begin position="399"/>
        <end position="423"/>
    </location>
</feature>
<evidence type="ECO:0000256" key="5">
    <source>
        <dbReference type="ARBA" id="ARBA00023136"/>
    </source>
</evidence>
<dbReference type="GO" id="GO:0038023">
    <property type="term" value="F:signaling receptor activity"/>
    <property type="evidence" value="ECO:0007669"/>
    <property type="project" value="TreeGrafter"/>
</dbReference>
<dbReference type="SMART" id="SM00042">
    <property type="entry name" value="CUB"/>
    <property type="match status" value="1"/>
</dbReference>